<proteinExistence type="predicted"/>
<dbReference type="RefSeq" id="XP_009175489.1">
    <property type="nucleotide sequence ID" value="XM_009177225.1"/>
</dbReference>
<dbReference type="KEGG" id="ovi:T265_10759"/>
<evidence type="ECO:0000313" key="2">
    <source>
        <dbReference type="EMBL" id="KER20760.1"/>
    </source>
</evidence>
<gene>
    <name evidence="2" type="ORF">T265_10759</name>
</gene>
<feature type="region of interest" description="Disordered" evidence="1">
    <location>
        <begin position="68"/>
        <end position="112"/>
    </location>
</feature>
<evidence type="ECO:0000256" key="1">
    <source>
        <dbReference type="SAM" id="MobiDB-lite"/>
    </source>
</evidence>
<dbReference type="CTD" id="20324927"/>
<dbReference type="GeneID" id="20324927"/>
<name>A0A074ZC31_OPIVI</name>
<dbReference type="AlphaFoldDB" id="A0A074ZC31"/>
<protein>
    <submittedName>
        <fullName evidence="2">Uncharacterized protein</fullName>
    </submittedName>
</protein>
<keyword evidence="3" id="KW-1185">Reference proteome</keyword>
<accession>A0A074ZC31</accession>
<dbReference type="EMBL" id="KL597024">
    <property type="protein sequence ID" value="KER20760.1"/>
    <property type="molecule type" value="Genomic_DNA"/>
</dbReference>
<feature type="compositionally biased region" description="Polar residues" evidence="1">
    <location>
        <begin position="68"/>
        <end position="77"/>
    </location>
</feature>
<sequence length="148" mass="16436">MNTNSQPKGTAYFRSSPYTNIRMDTSSTGAPFTYWLKREQRKTNTESDKVKRNNQAAARKLSKIEAAVTTSQIQGRKTTTKHRAGTDQLQTDPKHPKAAIQRTNRIKGTQTTTQQKITLWQTGSIPALVLPSGGVAARHRKGAIAERN</sequence>
<reference evidence="2 3" key="1">
    <citation type="submission" date="2013-11" db="EMBL/GenBank/DDBJ databases">
        <title>Opisthorchis viverrini - life in the bile duct.</title>
        <authorList>
            <person name="Young N.D."/>
            <person name="Nagarajan N."/>
            <person name="Lin S.J."/>
            <person name="Korhonen P.K."/>
            <person name="Jex A.R."/>
            <person name="Hall R.S."/>
            <person name="Safavi-Hemami H."/>
            <person name="Kaewkong W."/>
            <person name="Bertrand D."/>
            <person name="Gao S."/>
            <person name="Seet Q."/>
            <person name="Wongkham S."/>
            <person name="Teh B.T."/>
            <person name="Wongkham C."/>
            <person name="Intapan P.M."/>
            <person name="Maleewong W."/>
            <person name="Yang X."/>
            <person name="Hu M."/>
            <person name="Wang Z."/>
            <person name="Hofmann A."/>
            <person name="Sternberg P.W."/>
            <person name="Tan P."/>
            <person name="Wang J."/>
            <person name="Gasser R.B."/>
        </authorList>
    </citation>
    <scope>NUCLEOTIDE SEQUENCE [LARGE SCALE GENOMIC DNA]</scope>
</reference>
<evidence type="ECO:0000313" key="3">
    <source>
        <dbReference type="Proteomes" id="UP000054324"/>
    </source>
</evidence>
<dbReference type="Proteomes" id="UP000054324">
    <property type="component" value="Unassembled WGS sequence"/>
</dbReference>
<organism evidence="2 3">
    <name type="scientific">Opisthorchis viverrini</name>
    <name type="common">Southeast Asian liver fluke</name>
    <dbReference type="NCBI Taxonomy" id="6198"/>
    <lineage>
        <taxon>Eukaryota</taxon>
        <taxon>Metazoa</taxon>
        <taxon>Spiralia</taxon>
        <taxon>Lophotrochozoa</taxon>
        <taxon>Platyhelminthes</taxon>
        <taxon>Trematoda</taxon>
        <taxon>Digenea</taxon>
        <taxon>Opisthorchiida</taxon>
        <taxon>Opisthorchiata</taxon>
        <taxon>Opisthorchiidae</taxon>
        <taxon>Opisthorchis</taxon>
    </lineage>
</organism>